<dbReference type="SUPFAM" id="SSF54791">
    <property type="entry name" value="Eukaryotic type KH-domain (KH-domain type I)"/>
    <property type="match status" value="3"/>
</dbReference>
<name>A4RZA7_OSTLU</name>
<keyword evidence="2" id="KW-0694">RNA-binding</keyword>
<accession>A4RZA7</accession>
<dbReference type="HOGENOM" id="CLU_913343_0_0_1"/>
<evidence type="ECO:0000256" key="1">
    <source>
        <dbReference type="ARBA" id="ARBA00022737"/>
    </source>
</evidence>
<dbReference type="Gene3D" id="3.30.1370.10">
    <property type="entry name" value="K Homology domain, type 1"/>
    <property type="match status" value="3"/>
</dbReference>
<evidence type="ECO:0000259" key="4">
    <source>
        <dbReference type="SMART" id="SM00322"/>
    </source>
</evidence>
<evidence type="ECO:0000256" key="3">
    <source>
        <dbReference type="SAM" id="MobiDB-lite"/>
    </source>
</evidence>
<evidence type="ECO:0000313" key="6">
    <source>
        <dbReference type="Proteomes" id="UP000001568"/>
    </source>
</evidence>
<dbReference type="PANTHER" id="PTHR10288">
    <property type="entry name" value="KH DOMAIN CONTAINING RNA BINDING PROTEIN"/>
    <property type="match status" value="1"/>
</dbReference>
<protein>
    <recommendedName>
        <fullName evidence="4">K Homology domain-containing protein</fullName>
    </recommendedName>
</protein>
<feature type="compositionally biased region" description="Basic and acidic residues" evidence="3">
    <location>
        <begin position="295"/>
        <end position="305"/>
    </location>
</feature>
<dbReference type="InterPro" id="IPR004087">
    <property type="entry name" value="KH_dom"/>
</dbReference>
<dbReference type="OrthoDB" id="5204190at2759"/>
<gene>
    <name evidence="5" type="ORF">OSTLU_32317</name>
</gene>
<evidence type="ECO:0000313" key="5">
    <source>
        <dbReference type="EMBL" id="ABO96591.1"/>
    </source>
</evidence>
<keyword evidence="6" id="KW-1185">Reference proteome</keyword>
<organism evidence="5 6">
    <name type="scientific">Ostreococcus lucimarinus (strain CCE9901)</name>
    <dbReference type="NCBI Taxonomy" id="436017"/>
    <lineage>
        <taxon>Eukaryota</taxon>
        <taxon>Viridiplantae</taxon>
        <taxon>Chlorophyta</taxon>
        <taxon>Mamiellophyceae</taxon>
        <taxon>Mamiellales</taxon>
        <taxon>Bathycoccaceae</taxon>
        <taxon>Ostreococcus</taxon>
    </lineage>
</organism>
<reference evidence="5 6" key="1">
    <citation type="journal article" date="2007" name="Proc. Natl. Acad. Sci. U.S.A.">
        <title>The tiny eukaryote Ostreococcus provides genomic insights into the paradox of plankton speciation.</title>
        <authorList>
            <person name="Palenik B."/>
            <person name="Grimwood J."/>
            <person name="Aerts A."/>
            <person name="Rouze P."/>
            <person name="Salamov A."/>
            <person name="Putnam N."/>
            <person name="Dupont C."/>
            <person name="Jorgensen R."/>
            <person name="Derelle E."/>
            <person name="Rombauts S."/>
            <person name="Zhou K."/>
            <person name="Otillar R."/>
            <person name="Merchant S.S."/>
            <person name="Podell S."/>
            <person name="Gaasterland T."/>
            <person name="Napoli C."/>
            <person name="Gendler K."/>
            <person name="Manuell A."/>
            <person name="Tai V."/>
            <person name="Vallon O."/>
            <person name="Piganeau G."/>
            <person name="Jancek S."/>
            <person name="Heijde M."/>
            <person name="Jabbari K."/>
            <person name="Bowler C."/>
            <person name="Lohr M."/>
            <person name="Robbens S."/>
            <person name="Werner G."/>
            <person name="Dubchak I."/>
            <person name="Pazour G.J."/>
            <person name="Ren Q."/>
            <person name="Paulsen I."/>
            <person name="Delwiche C."/>
            <person name="Schmutz J."/>
            <person name="Rokhsar D."/>
            <person name="Van de Peer Y."/>
            <person name="Moreau H."/>
            <person name="Grigoriev I.V."/>
        </authorList>
    </citation>
    <scope>NUCLEOTIDE SEQUENCE [LARGE SCALE GENOMIC DNA]</scope>
    <source>
        <strain evidence="5 6">CCE9901</strain>
    </source>
</reference>
<dbReference type="CDD" id="cd00105">
    <property type="entry name" value="KH-I"/>
    <property type="match status" value="1"/>
</dbReference>
<dbReference type="SMART" id="SM00322">
    <property type="entry name" value="KH"/>
    <property type="match status" value="3"/>
</dbReference>
<dbReference type="Gramene" id="ABO96591">
    <property type="protein sequence ID" value="ABO96591"/>
    <property type="gene ID" value="OSTLU_32317"/>
</dbReference>
<feature type="region of interest" description="Disordered" evidence="3">
    <location>
        <begin position="58"/>
        <end position="94"/>
    </location>
</feature>
<proteinExistence type="predicted"/>
<feature type="domain" description="K Homology" evidence="4">
    <location>
        <begin position="8"/>
        <end position="59"/>
    </location>
</feature>
<dbReference type="GeneID" id="5002178"/>
<dbReference type="InterPro" id="IPR004088">
    <property type="entry name" value="KH_dom_type_1"/>
</dbReference>
<feature type="domain" description="K Homology" evidence="4">
    <location>
        <begin position="206"/>
        <end position="271"/>
    </location>
</feature>
<feature type="region of interest" description="Disordered" evidence="3">
    <location>
        <begin position="276"/>
        <end position="305"/>
    </location>
</feature>
<sequence length="305" mass="33597">MNTRGNNGLVVGPQGSNVKRIEDETGARVKCLKDKTTVEIYGSPEAVRRATDKIIDLLEAKSGGSRDRPGEKRRRDDDRFGDDNKRPRGAQNDSLLDYLRSSAVELGVSKEFPPDFVDESNADEQGNVEETASITNYVGLIIGKQGRMHSEIQRIVDIPMTINKEDETVTFKGPAANVGRGLALIREVIELTNAVRDARNATRERDDVEETISITGNVGAVVGKQGNTVKRIKSQLPRCLFQVDRNSETVLVRGAPEMVELAKRLVSEAIENVQARARERGGDVDADMGGEAPMEQDRDLRERLG</sequence>
<dbReference type="GO" id="GO:0003723">
    <property type="term" value="F:RNA binding"/>
    <property type="evidence" value="ECO:0007669"/>
    <property type="project" value="UniProtKB-UniRule"/>
</dbReference>
<dbReference type="EMBL" id="CP000586">
    <property type="protein sequence ID" value="ABO96591.1"/>
    <property type="molecule type" value="Genomic_DNA"/>
</dbReference>
<dbReference type="Pfam" id="PF00013">
    <property type="entry name" value="KH_1"/>
    <property type="match status" value="3"/>
</dbReference>
<dbReference type="RefSeq" id="XP_001418298.1">
    <property type="nucleotide sequence ID" value="XM_001418261.1"/>
</dbReference>
<dbReference type="Proteomes" id="UP000001568">
    <property type="component" value="Chromosome 6"/>
</dbReference>
<dbReference type="AlphaFoldDB" id="A4RZA7"/>
<dbReference type="PROSITE" id="PS50084">
    <property type="entry name" value="KH_TYPE_1"/>
    <property type="match status" value="3"/>
</dbReference>
<feature type="domain" description="K Homology" evidence="4">
    <location>
        <begin position="126"/>
        <end position="190"/>
    </location>
</feature>
<dbReference type="InterPro" id="IPR036612">
    <property type="entry name" value="KH_dom_type_1_sf"/>
</dbReference>
<feature type="compositionally biased region" description="Basic and acidic residues" evidence="3">
    <location>
        <begin position="58"/>
        <end position="86"/>
    </location>
</feature>
<keyword evidence="1" id="KW-0677">Repeat</keyword>
<dbReference type="KEGG" id="olu:OSTLU_32317"/>
<evidence type="ECO:0000256" key="2">
    <source>
        <dbReference type="PROSITE-ProRule" id="PRU00117"/>
    </source>
</evidence>